<evidence type="ECO:0000313" key="2">
    <source>
        <dbReference type="EMBL" id="KAJ3126783.1"/>
    </source>
</evidence>
<comment type="caution">
    <text evidence="2">The sequence shown here is derived from an EMBL/GenBank/DDBJ whole genome shotgun (WGS) entry which is preliminary data.</text>
</comment>
<dbReference type="AlphaFoldDB" id="A0AAD5T3B7"/>
<dbReference type="EMBL" id="JADGJH010000542">
    <property type="protein sequence ID" value="KAJ3126783.1"/>
    <property type="molecule type" value="Genomic_DNA"/>
</dbReference>
<dbReference type="Pfam" id="PF13649">
    <property type="entry name" value="Methyltransf_25"/>
    <property type="match status" value="1"/>
</dbReference>
<dbReference type="InterPro" id="IPR041698">
    <property type="entry name" value="Methyltransf_25"/>
</dbReference>
<dbReference type="InterPro" id="IPR029063">
    <property type="entry name" value="SAM-dependent_MTases_sf"/>
</dbReference>
<dbReference type="SUPFAM" id="SSF53335">
    <property type="entry name" value="S-adenosyl-L-methionine-dependent methyltransferases"/>
    <property type="match status" value="1"/>
</dbReference>
<dbReference type="Gene3D" id="3.40.50.150">
    <property type="entry name" value="Vaccinia Virus protein VP39"/>
    <property type="match status" value="1"/>
</dbReference>
<name>A0AAD5T3B7_9FUNG</name>
<proteinExistence type="predicted"/>
<reference evidence="2" key="1">
    <citation type="submission" date="2020-05" db="EMBL/GenBank/DDBJ databases">
        <title>Phylogenomic resolution of chytrid fungi.</title>
        <authorList>
            <person name="Stajich J.E."/>
            <person name="Amses K."/>
            <person name="Simmons R."/>
            <person name="Seto K."/>
            <person name="Myers J."/>
            <person name="Bonds A."/>
            <person name="Quandt C.A."/>
            <person name="Barry K."/>
            <person name="Liu P."/>
            <person name="Grigoriev I."/>
            <person name="Longcore J.E."/>
            <person name="James T.Y."/>
        </authorList>
    </citation>
    <scope>NUCLEOTIDE SEQUENCE</scope>
    <source>
        <strain evidence="2">JEL0513</strain>
    </source>
</reference>
<evidence type="ECO:0000313" key="3">
    <source>
        <dbReference type="Proteomes" id="UP001211907"/>
    </source>
</evidence>
<dbReference type="PANTHER" id="PTHR43591">
    <property type="entry name" value="METHYLTRANSFERASE"/>
    <property type="match status" value="1"/>
</dbReference>
<gene>
    <name evidence="2" type="ORF">HK100_010088</name>
</gene>
<protein>
    <recommendedName>
        <fullName evidence="1">Methyltransferase domain-containing protein</fullName>
    </recommendedName>
</protein>
<organism evidence="2 3">
    <name type="scientific">Physocladia obscura</name>
    <dbReference type="NCBI Taxonomy" id="109957"/>
    <lineage>
        <taxon>Eukaryota</taxon>
        <taxon>Fungi</taxon>
        <taxon>Fungi incertae sedis</taxon>
        <taxon>Chytridiomycota</taxon>
        <taxon>Chytridiomycota incertae sedis</taxon>
        <taxon>Chytridiomycetes</taxon>
        <taxon>Chytridiales</taxon>
        <taxon>Chytriomycetaceae</taxon>
        <taxon>Physocladia</taxon>
    </lineage>
</organism>
<accession>A0AAD5T3B7</accession>
<evidence type="ECO:0000259" key="1">
    <source>
        <dbReference type="Pfam" id="PF13649"/>
    </source>
</evidence>
<feature type="domain" description="Methyltransferase" evidence="1">
    <location>
        <begin position="145"/>
        <end position="237"/>
    </location>
</feature>
<dbReference type="CDD" id="cd02440">
    <property type="entry name" value="AdoMet_MTases"/>
    <property type="match status" value="1"/>
</dbReference>
<keyword evidence="3" id="KW-1185">Reference proteome</keyword>
<sequence>MGPHQSKAIQTKLDSNEKTLNFSSISPLAKISSLGETTTAETITATVASSGESHQSEDSTAAKKKIAAARVNTLEAKTWNPSNPESWDPGMREYHSLPNSDYVLPTDADEQDRLETQHYILRATFQGDIVCPSVKDLLDGPGVKVLDVGCAKGFWLECIKKQYSFAECHGCDISQTLVEGPARSDGIVLKFGNVLETLPYEDDSFDFVHQRYMVLGMPREKFPTALRELIRVTKSGGWIELVEGDMVMYDAGPHSRTLGTALFDALHGRGLDCYAASNLPYYTQQVSNNVENQQMTTVQFPLNWGASRIGALCGANMKAASLGMEDWMHKAMNISREEYRELLDDCVNEWTESKTYMKTRALYFQVKK</sequence>
<dbReference type="Proteomes" id="UP001211907">
    <property type="component" value="Unassembled WGS sequence"/>
</dbReference>